<reference evidence="11" key="1">
    <citation type="submission" date="2021-05" db="EMBL/GenBank/DDBJ databases">
        <authorList>
            <person name="Alioto T."/>
            <person name="Alioto T."/>
            <person name="Gomez Garrido J."/>
        </authorList>
    </citation>
    <scope>NUCLEOTIDE SEQUENCE</scope>
</reference>
<dbReference type="SUPFAM" id="SSF57716">
    <property type="entry name" value="Glucocorticoid receptor-like (DNA-binding domain)"/>
    <property type="match status" value="1"/>
</dbReference>
<dbReference type="Pfam" id="PF00096">
    <property type="entry name" value="zf-C2H2"/>
    <property type="match status" value="1"/>
</dbReference>
<feature type="region of interest" description="Disordered" evidence="9">
    <location>
        <begin position="87"/>
        <end position="133"/>
    </location>
</feature>
<evidence type="ECO:0000256" key="3">
    <source>
        <dbReference type="ARBA" id="ARBA00022737"/>
    </source>
</evidence>
<dbReference type="InterPro" id="IPR012934">
    <property type="entry name" value="Znf_AD"/>
</dbReference>
<dbReference type="PROSITE" id="PS00028">
    <property type="entry name" value="ZINC_FINGER_C2H2_1"/>
    <property type="match status" value="4"/>
</dbReference>
<evidence type="ECO:0000259" key="10">
    <source>
        <dbReference type="PROSITE" id="PS50157"/>
    </source>
</evidence>
<evidence type="ECO:0000256" key="5">
    <source>
        <dbReference type="ARBA" id="ARBA00022833"/>
    </source>
</evidence>
<keyword evidence="6" id="KW-0238">DNA-binding</keyword>
<evidence type="ECO:0000256" key="4">
    <source>
        <dbReference type="ARBA" id="ARBA00022771"/>
    </source>
</evidence>
<dbReference type="SMART" id="SM00868">
    <property type="entry name" value="zf-AD"/>
    <property type="match status" value="1"/>
</dbReference>
<evidence type="ECO:0000256" key="8">
    <source>
        <dbReference type="PROSITE-ProRule" id="PRU00042"/>
    </source>
</evidence>
<keyword evidence="4 8" id="KW-0863">Zinc-finger</keyword>
<dbReference type="AlphaFoldDB" id="A0A8D7ZTG6"/>
<evidence type="ECO:0000256" key="6">
    <source>
        <dbReference type="ARBA" id="ARBA00023125"/>
    </source>
</evidence>
<dbReference type="SUPFAM" id="SSF57667">
    <property type="entry name" value="beta-beta-alpha zinc fingers"/>
    <property type="match status" value="3"/>
</dbReference>
<evidence type="ECO:0000256" key="9">
    <source>
        <dbReference type="SAM" id="MobiDB-lite"/>
    </source>
</evidence>
<accession>A0A8D7ZTG6</accession>
<dbReference type="PANTHER" id="PTHR24379">
    <property type="entry name" value="KRAB AND ZINC FINGER DOMAIN-CONTAINING"/>
    <property type="match status" value="1"/>
</dbReference>
<name>A0A8D7ZTG6_CULPI</name>
<feature type="domain" description="C2H2-type" evidence="10">
    <location>
        <begin position="216"/>
        <end position="243"/>
    </location>
</feature>
<dbReference type="Gene3D" id="3.30.160.60">
    <property type="entry name" value="Classic Zinc Finger"/>
    <property type="match status" value="5"/>
</dbReference>
<dbReference type="FunFam" id="3.30.160.60:FF:000045">
    <property type="entry name" value="ZFP69 zinc finger protein B"/>
    <property type="match status" value="1"/>
</dbReference>
<organism evidence="11">
    <name type="scientific">Culex pipiens</name>
    <name type="common">House mosquito</name>
    <dbReference type="NCBI Taxonomy" id="7175"/>
    <lineage>
        <taxon>Eukaryota</taxon>
        <taxon>Metazoa</taxon>
        <taxon>Ecdysozoa</taxon>
        <taxon>Arthropoda</taxon>
        <taxon>Hexapoda</taxon>
        <taxon>Insecta</taxon>
        <taxon>Pterygota</taxon>
        <taxon>Neoptera</taxon>
        <taxon>Endopterygota</taxon>
        <taxon>Diptera</taxon>
        <taxon>Nematocera</taxon>
        <taxon>Culicoidea</taxon>
        <taxon>Culicidae</taxon>
        <taxon>Culicinae</taxon>
        <taxon>Culicini</taxon>
        <taxon>Culex</taxon>
        <taxon>Culex</taxon>
    </lineage>
</organism>
<dbReference type="SMART" id="SM00355">
    <property type="entry name" value="ZnF_C2H2"/>
    <property type="match status" value="6"/>
</dbReference>
<feature type="domain" description="C2H2-type" evidence="10">
    <location>
        <begin position="299"/>
        <end position="327"/>
    </location>
</feature>
<feature type="domain" description="C2H2-type" evidence="10">
    <location>
        <begin position="243"/>
        <end position="270"/>
    </location>
</feature>
<keyword evidence="2" id="KW-0479">Metal-binding</keyword>
<proteinExistence type="predicted"/>
<dbReference type="PANTHER" id="PTHR24379:SF127">
    <property type="entry name" value="BLOODY FINGERS-RELATED"/>
    <property type="match status" value="1"/>
</dbReference>
<keyword evidence="5" id="KW-0862">Zinc</keyword>
<dbReference type="FunFam" id="3.30.160.60:FF:000065">
    <property type="entry name" value="B-cell CLL/lymphoma 6, member B"/>
    <property type="match status" value="1"/>
</dbReference>
<dbReference type="InterPro" id="IPR013087">
    <property type="entry name" value="Znf_C2H2_type"/>
</dbReference>
<keyword evidence="3" id="KW-0677">Repeat</keyword>
<sequence length="386" mass="44410">MSGTCRFCLEPCESNGRLIERNFREKAQDVFVLQISIAKKNNAAVCDSCRSQVERFYLFKRKCRQQEELRRDPKATVLSMGFAVQEVKVAPPPADPEQETKEPTGSEPENMEVEEKTEKRSSRTKRRNRGHKVRAWNPFTKEQLATTSRAVLYKERYNKICELCGKSRPANQMEEHMNKHRGVQPYACEVLGCVAKFYGAAGLKGHVKRTHSDDQLPCPECGKVFTCETTLANHRKSHAEKPYACEICNLRVRVKSTLRQHMLVHTQQRDHVCKFCGKAFYANTVLTLHLRSHTGERPYACHVCDFSHAHRVLYVKHMQKFHPGEEIRTLAEMKRLAAIASALQQKEQNGEEEERLEEEFIEGEADAGVTYKLEEIEILGRHEGFE</sequence>
<dbReference type="GO" id="GO:0000981">
    <property type="term" value="F:DNA-binding transcription factor activity, RNA polymerase II-specific"/>
    <property type="evidence" value="ECO:0007669"/>
    <property type="project" value="TreeGrafter"/>
</dbReference>
<evidence type="ECO:0000256" key="2">
    <source>
        <dbReference type="ARBA" id="ARBA00022723"/>
    </source>
</evidence>
<dbReference type="InterPro" id="IPR036236">
    <property type="entry name" value="Znf_C2H2_sf"/>
</dbReference>
<dbReference type="EMBL" id="HBUE01002212">
    <property type="protein sequence ID" value="CAG6444158.1"/>
    <property type="molecule type" value="Transcribed_RNA"/>
</dbReference>
<feature type="domain" description="C2H2-type" evidence="10">
    <location>
        <begin position="186"/>
        <end position="216"/>
    </location>
</feature>
<evidence type="ECO:0000256" key="7">
    <source>
        <dbReference type="ARBA" id="ARBA00023242"/>
    </source>
</evidence>
<evidence type="ECO:0000256" key="1">
    <source>
        <dbReference type="ARBA" id="ARBA00004123"/>
    </source>
</evidence>
<dbReference type="PROSITE" id="PS50157">
    <property type="entry name" value="ZINC_FINGER_C2H2_2"/>
    <property type="match status" value="5"/>
</dbReference>
<dbReference type="GO" id="GO:0000977">
    <property type="term" value="F:RNA polymerase II transcription regulatory region sequence-specific DNA binding"/>
    <property type="evidence" value="ECO:0007669"/>
    <property type="project" value="TreeGrafter"/>
</dbReference>
<feature type="compositionally biased region" description="Basic residues" evidence="9">
    <location>
        <begin position="122"/>
        <end position="133"/>
    </location>
</feature>
<evidence type="ECO:0000313" key="11">
    <source>
        <dbReference type="EMBL" id="CAG6444158.1"/>
    </source>
</evidence>
<dbReference type="Pfam" id="PF13894">
    <property type="entry name" value="zf-C2H2_4"/>
    <property type="match status" value="1"/>
</dbReference>
<feature type="domain" description="C2H2-type" evidence="10">
    <location>
        <begin position="271"/>
        <end position="298"/>
    </location>
</feature>
<protein>
    <submittedName>
        <fullName evidence="11">Zinc finger protein 2</fullName>
    </submittedName>
</protein>
<keyword evidence="7" id="KW-0539">Nucleus</keyword>
<dbReference type="Gene3D" id="3.40.1800.20">
    <property type="match status" value="1"/>
</dbReference>
<comment type="subcellular location">
    <subcellularLocation>
        <location evidence="1">Nucleus</location>
    </subcellularLocation>
</comment>
<dbReference type="GO" id="GO:0008270">
    <property type="term" value="F:zinc ion binding"/>
    <property type="evidence" value="ECO:0007669"/>
    <property type="project" value="UniProtKB-KW"/>
</dbReference>
<dbReference type="GO" id="GO:0005634">
    <property type="term" value="C:nucleus"/>
    <property type="evidence" value="ECO:0007669"/>
    <property type="project" value="UniProtKB-SubCell"/>
</dbReference>